<organism evidence="1 2">
    <name type="scientific">Leeuwenhoekiella nanhaiensis</name>
    <dbReference type="NCBI Taxonomy" id="1655491"/>
    <lineage>
        <taxon>Bacteria</taxon>
        <taxon>Pseudomonadati</taxon>
        <taxon>Bacteroidota</taxon>
        <taxon>Flavobacteriia</taxon>
        <taxon>Flavobacteriales</taxon>
        <taxon>Flavobacteriaceae</taxon>
        <taxon>Leeuwenhoekiella</taxon>
    </lineage>
</organism>
<proteinExistence type="predicted"/>
<accession>A0A2G1VP43</accession>
<name>A0A2G1VP43_9FLAO</name>
<keyword evidence="2" id="KW-1185">Reference proteome</keyword>
<dbReference type="AlphaFoldDB" id="A0A2G1VP43"/>
<dbReference type="OrthoDB" id="1202801at2"/>
<sequence length="78" mass="9309">MSVQADIKWIHEELDKVNDPLFIEAIKNMLKYNKKVSSQRISIEEYNKELDTSIAQIKSGEIFTHEQMRERIKKWGEQ</sequence>
<dbReference type="RefSeq" id="WP_099647031.1">
    <property type="nucleotide sequence ID" value="NZ_KZ319295.1"/>
</dbReference>
<comment type="caution">
    <text evidence="1">The sequence shown here is derived from an EMBL/GenBank/DDBJ whole genome shotgun (WGS) entry which is preliminary data.</text>
</comment>
<evidence type="ECO:0008006" key="3">
    <source>
        <dbReference type="Google" id="ProtNLM"/>
    </source>
</evidence>
<evidence type="ECO:0000313" key="2">
    <source>
        <dbReference type="Proteomes" id="UP000229433"/>
    </source>
</evidence>
<gene>
    <name evidence="1" type="ORF">CJ305_14570</name>
</gene>
<protein>
    <recommendedName>
        <fullName evidence="3">Antitoxin</fullName>
    </recommendedName>
</protein>
<dbReference type="Proteomes" id="UP000229433">
    <property type="component" value="Unassembled WGS sequence"/>
</dbReference>
<dbReference type="EMBL" id="NQXA01000013">
    <property type="protein sequence ID" value="PHQ28514.1"/>
    <property type="molecule type" value="Genomic_DNA"/>
</dbReference>
<reference evidence="1 2" key="1">
    <citation type="submission" date="2017-08" db="EMBL/GenBank/DDBJ databases">
        <title>The whole genome shortgun sequences of strain Leeuwenhoekiella nanhaiensis G18 from the South China Sea.</title>
        <authorList>
            <person name="Liu Q."/>
        </authorList>
    </citation>
    <scope>NUCLEOTIDE SEQUENCE [LARGE SCALE GENOMIC DNA]</scope>
    <source>
        <strain evidence="1 2">G18</strain>
    </source>
</reference>
<evidence type="ECO:0000313" key="1">
    <source>
        <dbReference type="EMBL" id="PHQ28514.1"/>
    </source>
</evidence>